<evidence type="ECO:0000313" key="9">
    <source>
        <dbReference type="Proteomes" id="UP000288805"/>
    </source>
</evidence>
<dbReference type="GO" id="GO:0004674">
    <property type="term" value="F:protein serine/threonine kinase activity"/>
    <property type="evidence" value="ECO:0007669"/>
    <property type="project" value="UniProtKB-KW"/>
</dbReference>
<dbReference type="Gramene" id="Vitis19g00467.t02">
    <property type="protein sequence ID" value="Vitis19g00467.t02.CDS"/>
    <property type="gene ID" value="Vitis19g00467"/>
</dbReference>
<proteinExistence type="predicted"/>
<keyword evidence="3" id="KW-0547">Nucleotide-binding</keyword>
<evidence type="ECO:0000256" key="3">
    <source>
        <dbReference type="ARBA" id="ARBA00022741"/>
    </source>
</evidence>
<dbReference type="InterPro" id="IPR001245">
    <property type="entry name" value="Ser-Thr/Tyr_kinase_cat_dom"/>
</dbReference>
<dbReference type="Gramene" id="Vitis19g00467.t01">
    <property type="protein sequence ID" value="Vitis19g00467.t01.CDS"/>
    <property type="gene ID" value="Vitis19g00467"/>
</dbReference>
<dbReference type="Proteomes" id="UP000288805">
    <property type="component" value="Unassembled WGS sequence"/>
</dbReference>
<evidence type="ECO:0000256" key="2">
    <source>
        <dbReference type="ARBA" id="ARBA00022679"/>
    </source>
</evidence>
<keyword evidence="5" id="KW-0067">ATP-binding</keyword>
<evidence type="ECO:0000259" key="7">
    <source>
        <dbReference type="Pfam" id="PF11883"/>
    </source>
</evidence>
<evidence type="ECO:0000259" key="6">
    <source>
        <dbReference type="Pfam" id="PF07714"/>
    </source>
</evidence>
<evidence type="ECO:0000256" key="4">
    <source>
        <dbReference type="ARBA" id="ARBA00022777"/>
    </source>
</evidence>
<dbReference type="AlphaFoldDB" id="A0A438G8Y5"/>
<dbReference type="Gene3D" id="1.10.510.10">
    <property type="entry name" value="Transferase(Phosphotransferase) domain 1"/>
    <property type="match status" value="1"/>
</dbReference>
<keyword evidence="4 8" id="KW-0418">Kinase</keyword>
<name>A0A438G8Y5_VITVI</name>
<dbReference type="PANTHER" id="PTHR27002:SF181">
    <property type="entry name" value="RECEPTOR-LIKE SERINE_THREONINE-PROTEIN KINASE"/>
    <property type="match status" value="1"/>
</dbReference>
<protein>
    <submittedName>
        <fullName evidence="8">Receptor-like serine/threonine-protein kinase SD1-7</fullName>
    </submittedName>
</protein>
<sequence>MACRGYMSPEYAVDGHFSVKLDVFSFGVLILEILSGKRNRGFYHPEHDLNLLGHAWKLCGEGKAVELLDASFGGQFPVSEALRCIHVGLLCVQQRPEDWPMMSSVLLMLDRETAVLPEPKQPGFFTERSLNETDSSSRRRKYAYSNEVTATVMEGQ</sequence>
<evidence type="ECO:0000313" key="8">
    <source>
        <dbReference type="EMBL" id="RVW68693.1"/>
    </source>
</evidence>
<accession>A0A438G8Y5</accession>
<comment type="caution">
    <text evidence="8">The sequence shown here is derived from an EMBL/GenBank/DDBJ whole genome shotgun (WGS) entry which is preliminary data.</text>
</comment>
<organism evidence="8 9">
    <name type="scientific">Vitis vinifera</name>
    <name type="common">Grape</name>
    <dbReference type="NCBI Taxonomy" id="29760"/>
    <lineage>
        <taxon>Eukaryota</taxon>
        <taxon>Viridiplantae</taxon>
        <taxon>Streptophyta</taxon>
        <taxon>Embryophyta</taxon>
        <taxon>Tracheophyta</taxon>
        <taxon>Spermatophyta</taxon>
        <taxon>Magnoliopsida</taxon>
        <taxon>eudicotyledons</taxon>
        <taxon>Gunneridae</taxon>
        <taxon>Pentapetalae</taxon>
        <taxon>rosids</taxon>
        <taxon>Vitales</taxon>
        <taxon>Vitaceae</taxon>
        <taxon>Viteae</taxon>
        <taxon>Vitis</taxon>
    </lineage>
</organism>
<keyword evidence="1" id="KW-0723">Serine/threonine-protein kinase</keyword>
<keyword evidence="2" id="KW-0808">Transferase</keyword>
<feature type="domain" description="Serine-threonine/tyrosine-protein kinase catalytic" evidence="6">
    <location>
        <begin position="6"/>
        <end position="38"/>
    </location>
</feature>
<dbReference type="InterPro" id="IPR011009">
    <property type="entry name" value="Kinase-like_dom_sf"/>
</dbReference>
<feature type="domain" description="S-locus receptor kinase C-terminal" evidence="7">
    <location>
        <begin position="112"/>
        <end position="155"/>
    </location>
</feature>
<dbReference type="SUPFAM" id="SSF56112">
    <property type="entry name" value="Protein kinase-like (PK-like)"/>
    <property type="match status" value="1"/>
</dbReference>
<gene>
    <name evidence="8" type="primary">SD17_6</name>
    <name evidence="8" type="ORF">CK203_056043</name>
</gene>
<keyword evidence="8" id="KW-0675">Receptor</keyword>
<evidence type="ECO:0000256" key="1">
    <source>
        <dbReference type="ARBA" id="ARBA00022527"/>
    </source>
</evidence>
<dbReference type="InterPro" id="IPR021820">
    <property type="entry name" value="S-locus_recpt_kinase_C"/>
</dbReference>
<dbReference type="Pfam" id="PF07714">
    <property type="entry name" value="PK_Tyr_Ser-Thr"/>
    <property type="match status" value="1"/>
</dbReference>
<dbReference type="GO" id="GO:0005524">
    <property type="term" value="F:ATP binding"/>
    <property type="evidence" value="ECO:0007669"/>
    <property type="project" value="UniProtKB-KW"/>
</dbReference>
<dbReference type="Pfam" id="PF11883">
    <property type="entry name" value="DUF3403"/>
    <property type="match status" value="1"/>
</dbReference>
<dbReference type="PANTHER" id="PTHR27002">
    <property type="entry name" value="RECEPTOR-LIKE SERINE/THREONINE-PROTEIN KINASE SD1-8"/>
    <property type="match status" value="1"/>
</dbReference>
<reference evidence="8 9" key="1">
    <citation type="journal article" date="2018" name="PLoS Genet.">
        <title>Population sequencing reveals clonal diversity and ancestral inbreeding in the grapevine cultivar Chardonnay.</title>
        <authorList>
            <person name="Roach M.J."/>
            <person name="Johnson D.L."/>
            <person name="Bohlmann J."/>
            <person name="van Vuuren H.J."/>
            <person name="Jones S.J."/>
            <person name="Pretorius I.S."/>
            <person name="Schmidt S.A."/>
            <person name="Borneman A.R."/>
        </authorList>
    </citation>
    <scope>NUCLEOTIDE SEQUENCE [LARGE SCALE GENOMIC DNA]</scope>
    <source>
        <strain evidence="9">cv. Chardonnay</strain>
        <tissue evidence="8">Leaf</tissue>
    </source>
</reference>
<dbReference type="EMBL" id="QGNW01000523">
    <property type="protein sequence ID" value="RVW68693.1"/>
    <property type="molecule type" value="Genomic_DNA"/>
</dbReference>
<evidence type="ECO:0000256" key="5">
    <source>
        <dbReference type="ARBA" id="ARBA00022840"/>
    </source>
</evidence>